<evidence type="ECO:0000256" key="1">
    <source>
        <dbReference type="ARBA" id="ARBA00010646"/>
    </source>
</evidence>
<dbReference type="RefSeq" id="WP_338348936.1">
    <property type="nucleotide sequence ID" value="NZ_CAUZLT010000002.1"/>
</dbReference>
<evidence type="ECO:0000256" key="2">
    <source>
        <dbReference type="ARBA" id="ARBA00022737"/>
    </source>
</evidence>
<dbReference type="SUPFAM" id="SSF51445">
    <property type="entry name" value="(Trans)glycosidases"/>
    <property type="match status" value="1"/>
</dbReference>
<dbReference type="PANTHER" id="PTHR34135:SF2">
    <property type="entry name" value="LYSOZYME"/>
    <property type="match status" value="1"/>
</dbReference>
<comment type="similarity">
    <text evidence="1 5">Belongs to the glycosyl hydrolase 25 family.</text>
</comment>
<dbReference type="InterPro" id="IPR018337">
    <property type="entry name" value="Cell_wall/Cho-bd_repeat"/>
</dbReference>
<dbReference type="PANTHER" id="PTHR34135">
    <property type="entry name" value="LYSOZYME"/>
    <property type="match status" value="1"/>
</dbReference>
<comment type="caution">
    <text evidence="6">The sequence shown here is derived from an EMBL/GenBank/DDBJ whole genome shotgun (WGS) entry which is preliminary data.</text>
</comment>
<dbReference type="Pfam" id="PF19127">
    <property type="entry name" value="Choline_bind_3"/>
    <property type="match status" value="1"/>
</dbReference>
<organism evidence="6 7">
    <name type="scientific">Fructobacillus tropaeoli</name>
    <dbReference type="NCBI Taxonomy" id="709323"/>
    <lineage>
        <taxon>Bacteria</taxon>
        <taxon>Bacillati</taxon>
        <taxon>Bacillota</taxon>
        <taxon>Bacilli</taxon>
        <taxon>Lactobacillales</taxon>
        <taxon>Lactobacillaceae</taxon>
        <taxon>Fructobacillus</taxon>
    </lineage>
</organism>
<dbReference type="Pfam" id="PF01183">
    <property type="entry name" value="Glyco_hydro_25"/>
    <property type="match status" value="1"/>
</dbReference>
<dbReference type="Pfam" id="PF01473">
    <property type="entry name" value="Choline_bind_1"/>
    <property type="match status" value="1"/>
</dbReference>
<dbReference type="EC" id="3.2.1.17" evidence="5"/>
<dbReference type="InterPro" id="IPR002053">
    <property type="entry name" value="Glyco_hydro_25"/>
</dbReference>
<evidence type="ECO:0000256" key="4">
    <source>
        <dbReference type="ARBA" id="ARBA00023295"/>
    </source>
</evidence>
<dbReference type="Gene3D" id="2.10.270.10">
    <property type="entry name" value="Cholin Binding"/>
    <property type="match status" value="3"/>
</dbReference>
<evidence type="ECO:0000313" key="7">
    <source>
        <dbReference type="Proteomes" id="UP001314262"/>
    </source>
</evidence>
<evidence type="ECO:0000256" key="5">
    <source>
        <dbReference type="RuleBase" id="RU361176"/>
    </source>
</evidence>
<dbReference type="SMART" id="SM00641">
    <property type="entry name" value="Glyco_25"/>
    <property type="match status" value="1"/>
</dbReference>
<dbReference type="PROSITE" id="PS00953">
    <property type="entry name" value="GLYCOSYL_HYDROL_F25_1"/>
    <property type="match status" value="1"/>
</dbReference>
<protein>
    <recommendedName>
        <fullName evidence="5">Lysozyme</fullName>
        <ecNumber evidence="5">3.2.1.17</ecNumber>
    </recommendedName>
</protein>
<dbReference type="PROSITE" id="PS51904">
    <property type="entry name" value="GLYCOSYL_HYDROL_F25_2"/>
    <property type="match status" value="1"/>
</dbReference>
<evidence type="ECO:0000313" key="6">
    <source>
        <dbReference type="EMBL" id="CAK1233605.1"/>
    </source>
</evidence>
<accession>A0ABM9MQY5</accession>
<dbReference type="InterPro" id="IPR018077">
    <property type="entry name" value="Glyco_hydro_fam25_subgr"/>
</dbReference>
<keyword evidence="4 5" id="KW-0326">Glycosidase</keyword>
<sequence length="535" mass="60144">MNVKNTFLTLAAATAFGAVVDVSHHLVAQADSIAAVTAGQTGLPRMDVVDVSSYQGYLTAQDYVTMRNNGVKGIIVKLTEGTTYKNPYAQAQVNNARAAGLTVSAYHYSDFNTPDGGRAEANYFADFATQLGFKSTDLLVDDLEDSSTVGGNVSDNARAFNDQLHARGFTNTTLYTYASYKKTNNLDTSIFGGDSKVWIAQYPYNPSGSDLWNTGFGMWQWSSNASFNGISGKFDVSMDYTGMATNAASTGNQTNNFVQKYIDGKWYLIDPATGNKQYGRQYLADQNKWVLYDRNTGAMLYGQQYDQGNWYYFDPQTGAMQYGRQYLAGQNKWVLYDRNDGTMKYGQQYDQGHWYLFDSQTGAMQYGWQQLPQGKVYYDTNDGTIQYGPKWINGKQYIFNAYTGSLGNGEVYFSGNWYLADSITGILKTGYQQLGTRRVFYDQNGVMVHGEKYIDGKWYYFDTGDGSMKYGRQYIAAASKWVLYNRSTGEMLYGPQYDQGNWYLFDSMTGAMKYGWQLTSQGWAYYDLNTGIKQS</sequence>
<dbReference type="EMBL" id="CAUZLT010000002">
    <property type="protein sequence ID" value="CAK1233605.1"/>
    <property type="molecule type" value="Genomic_DNA"/>
</dbReference>
<keyword evidence="3 5" id="KW-0378">Hydrolase</keyword>
<dbReference type="SUPFAM" id="SSF69360">
    <property type="entry name" value="Cell wall binding repeat"/>
    <property type="match status" value="2"/>
</dbReference>
<reference evidence="6 7" key="1">
    <citation type="submission" date="2023-10" db="EMBL/GenBank/DDBJ databases">
        <authorList>
            <person name="Botero Cardona J."/>
        </authorList>
    </citation>
    <scope>NUCLEOTIDE SEQUENCE [LARGE SCALE GENOMIC DNA]</scope>
    <source>
        <strain evidence="6 7">R-53137</strain>
    </source>
</reference>
<gene>
    <name evidence="6" type="ORF">R53137_KAKDMLNK_00469</name>
</gene>
<comment type="catalytic activity">
    <reaction evidence="5">
        <text>Hydrolysis of (1-&gt;4)-beta-linkages between N-acetylmuramic acid and N-acetyl-D-glucosamine residues in a peptidoglycan and between N-acetyl-D-glucosamine residues in chitodextrins.</text>
        <dbReference type="EC" id="3.2.1.17"/>
    </reaction>
</comment>
<keyword evidence="2" id="KW-0677">Repeat</keyword>
<proteinExistence type="inferred from homology"/>
<evidence type="ECO:0000256" key="3">
    <source>
        <dbReference type="ARBA" id="ARBA00022801"/>
    </source>
</evidence>
<dbReference type="InterPro" id="IPR017853">
    <property type="entry name" value="GH"/>
</dbReference>
<dbReference type="Gene3D" id="3.20.20.80">
    <property type="entry name" value="Glycosidases"/>
    <property type="match status" value="1"/>
</dbReference>
<dbReference type="InterPro" id="IPR008270">
    <property type="entry name" value="Glyco_hydro_25_AS"/>
</dbReference>
<name>A0ABM9MQY5_9LACO</name>
<dbReference type="Proteomes" id="UP001314262">
    <property type="component" value="Unassembled WGS sequence"/>
</dbReference>
<keyword evidence="7" id="KW-1185">Reference proteome</keyword>